<dbReference type="GO" id="GO:0016567">
    <property type="term" value="P:protein ubiquitination"/>
    <property type="evidence" value="ECO:0007669"/>
    <property type="project" value="UniProtKB-UniPathway"/>
</dbReference>
<dbReference type="InterPro" id="IPR057992">
    <property type="entry name" value="TPR_SYVN1_N"/>
</dbReference>
<dbReference type="AlphaFoldDB" id="A0A4W3HDE5"/>
<dbReference type="GO" id="GO:0012505">
    <property type="term" value="C:endomembrane system"/>
    <property type="evidence" value="ECO:0007669"/>
    <property type="project" value="UniProtKB-SubCell"/>
</dbReference>
<dbReference type="PANTHER" id="PTHR22763:SF184">
    <property type="entry name" value="E3 UBIQUITIN-PROTEIN LIGASE SYNOVIOLIN"/>
    <property type="match status" value="1"/>
</dbReference>
<feature type="transmembrane region" description="Helical" evidence="11">
    <location>
        <begin position="44"/>
        <end position="61"/>
    </location>
</feature>
<feature type="transmembrane region" description="Helical" evidence="11">
    <location>
        <begin position="7"/>
        <end position="24"/>
    </location>
</feature>
<keyword evidence="7" id="KW-0862">Zinc</keyword>
<dbReference type="OMA" id="FMATECA"/>
<reference evidence="14" key="2">
    <citation type="journal article" date="2007" name="PLoS Biol.">
        <title>Survey sequencing and comparative analysis of the elephant shark (Callorhinchus milii) genome.</title>
        <authorList>
            <person name="Venkatesh B."/>
            <person name="Kirkness E.F."/>
            <person name="Loh Y.H."/>
            <person name="Halpern A.L."/>
            <person name="Lee A.P."/>
            <person name="Johnson J."/>
            <person name="Dandona N."/>
            <person name="Viswanathan L.D."/>
            <person name="Tay A."/>
            <person name="Venter J.C."/>
            <person name="Strausberg R.L."/>
            <person name="Brenner S."/>
        </authorList>
    </citation>
    <scope>NUCLEOTIDE SEQUENCE [LARGE SCALE GENOMIC DNA]</scope>
</reference>
<evidence type="ECO:0000256" key="2">
    <source>
        <dbReference type="ARBA" id="ARBA00004906"/>
    </source>
</evidence>
<evidence type="ECO:0000256" key="8">
    <source>
        <dbReference type="ARBA" id="ARBA00022989"/>
    </source>
</evidence>
<feature type="transmembrane region" description="Helical" evidence="11">
    <location>
        <begin position="140"/>
        <end position="160"/>
    </location>
</feature>
<evidence type="ECO:0000256" key="11">
    <source>
        <dbReference type="SAM" id="Phobius"/>
    </source>
</evidence>
<keyword evidence="3" id="KW-0808">Transferase</keyword>
<keyword evidence="8 11" id="KW-1133">Transmembrane helix</keyword>
<dbReference type="GO" id="GO:0061630">
    <property type="term" value="F:ubiquitin protein ligase activity"/>
    <property type="evidence" value="ECO:0007669"/>
    <property type="project" value="UniProtKB-EC"/>
</dbReference>
<accession>A0A4W3HDE5</accession>
<keyword evidence="5" id="KW-0479">Metal-binding</keyword>
<evidence type="ECO:0000256" key="9">
    <source>
        <dbReference type="ARBA" id="ARBA00023136"/>
    </source>
</evidence>
<evidence type="ECO:0000256" key="5">
    <source>
        <dbReference type="ARBA" id="ARBA00022723"/>
    </source>
</evidence>
<dbReference type="GO" id="GO:0036503">
    <property type="term" value="P:ERAD pathway"/>
    <property type="evidence" value="ECO:0007669"/>
    <property type="project" value="TreeGrafter"/>
</dbReference>
<evidence type="ECO:0000256" key="10">
    <source>
        <dbReference type="SAM" id="MobiDB-lite"/>
    </source>
</evidence>
<dbReference type="InterPro" id="IPR050731">
    <property type="entry name" value="HRD1_E3_ubiq-ligases"/>
</dbReference>
<feature type="transmembrane region" description="Helical" evidence="11">
    <location>
        <begin position="224"/>
        <end position="245"/>
    </location>
</feature>
<evidence type="ECO:0000256" key="4">
    <source>
        <dbReference type="ARBA" id="ARBA00022692"/>
    </source>
</evidence>
<reference evidence="14" key="3">
    <citation type="journal article" date="2014" name="Nature">
        <title>Elephant shark genome provides unique insights into gnathostome evolution.</title>
        <authorList>
            <consortium name="International Elephant Shark Genome Sequencing Consortium"/>
            <person name="Venkatesh B."/>
            <person name="Lee A.P."/>
            <person name="Ravi V."/>
            <person name="Maurya A.K."/>
            <person name="Lian M.M."/>
            <person name="Swann J.B."/>
            <person name="Ohta Y."/>
            <person name="Flajnik M.F."/>
            <person name="Sutoh Y."/>
            <person name="Kasahara M."/>
            <person name="Hoon S."/>
            <person name="Gangu V."/>
            <person name="Roy S.W."/>
            <person name="Irimia M."/>
            <person name="Korzh V."/>
            <person name="Kondrychyn I."/>
            <person name="Lim Z.W."/>
            <person name="Tay B.H."/>
            <person name="Tohari S."/>
            <person name="Kong K.W."/>
            <person name="Ho S."/>
            <person name="Lorente-Galdos B."/>
            <person name="Quilez J."/>
            <person name="Marques-Bonet T."/>
            <person name="Raney B.J."/>
            <person name="Ingham P.W."/>
            <person name="Tay A."/>
            <person name="Hillier L.W."/>
            <person name="Minx P."/>
            <person name="Boehm T."/>
            <person name="Wilson R.K."/>
            <person name="Brenner S."/>
            <person name="Warren W.C."/>
        </authorList>
    </citation>
    <scope>NUCLEOTIDE SEQUENCE [LARGE SCALE GENOMIC DNA]</scope>
</reference>
<dbReference type="GeneTree" id="ENSGT00940000157743"/>
<reference evidence="13" key="5">
    <citation type="submission" date="2025-09" db="UniProtKB">
        <authorList>
            <consortium name="Ensembl"/>
        </authorList>
    </citation>
    <scope>IDENTIFICATION</scope>
</reference>
<dbReference type="GO" id="GO:0043161">
    <property type="term" value="P:proteasome-mediated ubiquitin-dependent protein catabolic process"/>
    <property type="evidence" value="ECO:0007669"/>
    <property type="project" value="TreeGrafter"/>
</dbReference>
<evidence type="ECO:0000313" key="14">
    <source>
        <dbReference type="Proteomes" id="UP000314986"/>
    </source>
</evidence>
<dbReference type="Ensembl" id="ENSCMIT00000008010.1">
    <property type="protein sequence ID" value="ENSCMIP00000007784.1"/>
    <property type="gene ID" value="ENSCMIG00000004226.1"/>
</dbReference>
<dbReference type="GO" id="GO:0008270">
    <property type="term" value="F:zinc ion binding"/>
    <property type="evidence" value="ECO:0007669"/>
    <property type="project" value="UniProtKB-KW"/>
</dbReference>
<dbReference type="Pfam" id="PF25563">
    <property type="entry name" value="TPR_SYVN1_N"/>
    <property type="match status" value="1"/>
</dbReference>
<keyword evidence="9 11" id="KW-0472">Membrane</keyword>
<dbReference type="InParanoid" id="A0A4W3HDE5"/>
<evidence type="ECO:0000259" key="12">
    <source>
        <dbReference type="Pfam" id="PF25563"/>
    </source>
</evidence>
<feature type="transmembrane region" description="Helical" evidence="11">
    <location>
        <begin position="103"/>
        <end position="120"/>
    </location>
</feature>
<dbReference type="PANTHER" id="PTHR22763">
    <property type="entry name" value="RING ZINC FINGER PROTEIN"/>
    <property type="match status" value="1"/>
</dbReference>
<dbReference type="Proteomes" id="UP000314986">
    <property type="component" value="Unassembled WGS sequence"/>
</dbReference>
<comment type="subcellular location">
    <subcellularLocation>
        <location evidence="1">Membrane</location>
    </subcellularLocation>
</comment>
<proteinExistence type="predicted"/>
<dbReference type="UniPathway" id="UPA00143"/>
<keyword evidence="6" id="KW-0863">Zinc-finger</keyword>
<protein>
    <submittedName>
        <fullName evidence="13">Synovial apoptosis inhibitor 1, synoviolin</fullName>
    </submittedName>
</protein>
<evidence type="ECO:0000313" key="13">
    <source>
        <dbReference type="Ensembl" id="ENSCMIP00000007784.1"/>
    </source>
</evidence>
<dbReference type="STRING" id="7868.ENSCMIP00000007784"/>
<evidence type="ECO:0000256" key="6">
    <source>
        <dbReference type="ARBA" id="ARBA00022771"/>
    </source>
</evidence>
<name>A0A4W3HDE5_CALMI</name>
<keyword evidence="14" id="KW-1185">Reference proteome</keyword>
<feature type="region of interest" description="Disordered" evidence="10">
    <location>
        <begin position="299"/>
        <end position="327"/>
    </location>
</feature>
<evidence type="ECO:0000256" key="3">
    <source>
        <dbReference type="ARBA" id="ARBA00022679"/>
    </source>
</evidence>
<keyword evidence="4 11" id="KW-0812">Transmembrane</keyword>
<reference evidence="14" key="1">
    <citation type="journal article" date="2006" name="Science">
        <title>Ancient noncoding elements conserved in the human genome.</title>
        <authorList>
            <person name="Venkatesh B."/>
            <person name="Kirkness E.F."/>
            <person name="Loh Y.H."/>
            <person name="Halpern A.L."/>
            <person name="Lee A.P."/>
            <person name="Johnson J."/>
            <person name="Dandona N."/>
            <person name="Viswanathan L.D."/>
            <person name="Tay A."/>
            <person name="Venter J.C."/>
            <person name="Strausberg R.L."/>
            <person name="Brenner S."/>
        </authorList>
    </citation>
    <scope>NUCLEOTIDE SEQUENCE [LARGE SCALE GENOMIC DNA]</scope>
</reference>
<evidence type="ECO:0000256" key="7">
    <source>
        <dbReference type="ARBA" id="ARBA00022833"/>
    </source>
</evidence>
<evidence type="ECO:0000256" key="1">
    <source>
        <dbReference type="ARBA" id="ARBA00004370"/>
    </source>
</evidence>
<organism evidence="13 14">
    <name type="scientific">Callorhinchus milii</name>
    <name type="common">Ghost shark</name>
    <dbReference type="NCBI Taxonomy" id="7868"/>
    <lineage>
        <taxon>Eukaryota</taxon>
        <taxon>Metazoa</taxon>
        <taxon>Chordata</taxon>
        <taxon>Craniata</taxon>
        <taxon>Vertebrata</taxon>
        <taxon>Chondrichthyes</taxon>
        <taxon>Holocephali</taxon>
        <taxon>Chimaeriformes</taxon>
        <taxon>Callorhinchidae</taxon>
        <taxon>Callorhinchus</taxon>
    </lineage>
</organism>
<comment type="pathway">
    <text evidence="2">Protein modification; protein ubiquitination.</text>
</comment>
<feature type="compositionally biased region" description="Low complexity" evidence="10">
    <location>
        <begin position="299"/>
        <end position="316"/>
    </location>
</feature>
<reference evidence="13" key="4">
    <citation type="submission" date="2025-08" db="UniProtKB">
        <authorList>
            <consortium name="Ensembl"/>
        </authorList>
    </citation>
    <scope>IDENTIFICATION</scope>
</reference>
<feature type="transmembrane region" description="Helical" evidence="11">
    <location>
        <begin position="172"/>
        <end position="194"/>
    </location>
</feature>
<sequence length="327" mass="37329">MVRSTMVTAASLVLTMAVITHAYYLKHQFYPTVVYLTKSSPSMAILYIQAFVLVFLIGKFMRKVFFGQLRAAEMEHLIERSWYAVTETCLAFTVFRDDFSPRFVALFTLLLFLKCFHWLAEDRVDFMERSPNISWLFHFRVASLVGLLALLDFLFVSHACHSIMTRGASVQLVFGFEYAILLAMVLTIFIKYLLHTADLQRQNPWDNKAVYMLYTELLTGFIKVLLYMAFMTIMIKVHTFPLFAIRPMYLTMRQFKKAVTDAIMSRRAMIPPFPPGMFPLWPPMGHLAQNLFPQVPAAAPNAAQAQTSAPSASGSQNNGKVTPGERE</sequence>
<feature type="domain" description="E3 ubiquitin-protein ligase synoviolin-like TPR repeats" evidence="12">
    <location>
        <begin position="5"/>
        <end position="269"/>
    </location>
</feature>